<name>A0ABT8YS17_9HYPH</name>
<reference evidence="2" key="2">
    <citation type="submission" date="2023-07" db="EMBL/GenBank/DDBJ databases">
        <authorList>
            <person name="Shen H."/>
        </authorList>
    </citation>
    <scope>NUCLEOTIDE SEQUENCE</scope>
    <source>
        <strain evidence="2">TNR-22</strain>
    </source>
</reference>
<keyword evidence="3" id="KW-1185">Reference proteome</keyword>
<accession>A0ABT8YS17</accession>
<evidence type="ECO:0000256" key="1">
    <source>
        <dbReference type="SAM" id="MobiDB-lite"/>
    </source>
</evidence>
<comment type="caution">
    <text evidence="2">The sequence shown here is derived from an EMBL/GenBank/DDBJ whole genome shotgun (WGS) entry which is preliminary data.</text>
</comment>
<proteinExistence type="predicted"/>
<evidence type="ECO:0000313" key="3">
    <source>
        <dbReference type="Proteomes" id="UP001174932"/>
    </source>
</evidence>
<dbReference type="Proteomes" id="UP001174932">
    <property type="component" value="Unassembled WGS sequence"/>
</dbReference>
<feature type="region of interest" description="Disordered" evidence="1">
    <location>
        <begin position="133"/>
        <end position="171"/>
    </location>
</feature>
<sequence length="171" mass="18992">MTFSPFDPEVMRVTLGRARAPSGGKTDIDRIAENTAFEEARLKSTYREIEKRFAELLSLEFVNSDPEAMDRLHQLFYAVDIEDFSRRFDHFADYALQRLEVIGNDDDAGAAARARLRAGLGKLGSTATATGSAALHSPMSLMNESSRKPGETETESPGEPSAPRPRMRLRL</sequence>
<protein>
    <submittedName>
        <fullName evidence="2">Uncharacterized protein</fullName>
    </submittedName>
</protein>
<evidence type="ECO:0000313" key="2">
    <source>
        <dbReference type="EMBL" id="MDO6966446.1"/>
    </source>
</evidence>
<dbReference type="RefSeq" id="WP_304378374.1">
    <property type="nucleotide sequence ID" value="NZ_JAUOZU010000018.1"/>
</dbReference>
<reference evidence="2" key="1">
    <citation type="journal article" date="2015" name="Int. J. Syst. Evol. Microbiol.">
        <title>Rhizobium alvei sp. nov., isolated from a freshwater river.</title>
        <authorList>
            <person name="Sheu S.Y."/>
            <person name="Huang H.W."/>
            <person name="Young C.C."/>
            <person name="Chen W.M."/>
        </authorList>
    </citation>
    <scope>NUCLEOTIDE SEQUENCE</scope>
    <source>
        <strain evidence="2">TNR-22</strain>
    </source>
</reference>
<dbReference type="EMBL" id="JAUOZU010000018">
    <property type="protein sequence ID" value="MDO6966446.1"/>
    <property type="molecule type" value="Genomic_DNA"/>
</dbReference>
<gene>
    <name evidence="2" type="ORF">Q4481_21035</name>
</gene>
<organism evidence="2 3">
    <name type="scientific">Rhizobium alvei</name>
    <dbReference type="NCBI Taxonomy" id="1132659"/>
    <lineage>
        <taxon>Bacteria</taxon>
        <taxon>Pseudomonadati</taxon>
        <taxon>Pseudomonadota</taxon>
        <taxon>Alphaproteobacteria</taxon>
        <taxon>Hyphomicrobiales</taxon>
        <taxon>Rhizobiaceae</taxon>
        <taxon>Rhizobium/Agrobacterium group</taxon>
        <taxon>Rhizobium</taxon>
    </lineage>
</organism>